<comment type="caution">
    <text evidence="3">The sequence shown here is derived from an EMBL/GenBank/DDBJ whole genome shotgun (WGS) entry which is preliminary data.</text>
</comment>
<dbReference type="PANTHER" id="PTHR30160:SF1">
    <property type="entry name" value="LIPOPOLYSACCHARIDE 1,2-N-ACETYLGLUCOSAMINETRANSFERASE-RELATED"/>
    <property type="match status" value="1"/>
</dbReference>
<dbReference type="CDD" id="cd03789">
    <property type="entry name" value="GT9_LPS_heptosyltransferase"/>
    <property type="match status" value="1"/>
</dbReference>
<reference evidence="3" key="1">
    <citation type="journal article" date="2014" name="Int. J. Syst. Evol. Microbiol.">
        <title>Complete genome sequence of Corynebacterium casei LMG S-19264T (=DSM 44701T), isolated from a smear-ripened cheese.</title>
        <authorList>
            <consortium name="US DOE Joint Genome Institute (JGI-PGF)"/>
            <person name="Walter F."/>
            <person name="Albersmeier A."/>
            <person name="Kalinowski J."/>
            <person name="Ruckert C."/>
        </authorList>
    </citation>
    <scope>NUCLEOTIDE SEQUENCE</scope>
    <source>
        <strain evidence="3">JCM 3276</strain>
    </source>
</reference>
<protein>
    <submittedName>
        <fullName evidence="3">Glycosyl transferase</fullName>
    </submittedName>
</protein>
<dbReference type="GO" id="GO:0005829">
    <property type="term" value="C:cytosol"/>
    <property type="evidence" value="ECO:0007669"/>
    <property type="project" value="TreeGrafter"/>
</dbReference>
<evidence type="ECO:0000313" key="4">
    <source>
        <dbReference type="Proteomes" id="UP000660680"/>
    </source>
</evidence>
<dbReference type="InterPro" id="IPR051199">
    <property type="entry name" value="LPS_LOS_Heptosyltrfase"/>
</dbReference>
<dbReference type="PANTHER" id="PTHR30160">
    <property type="entry name" value="TETRAACYLDISACCHARIDE 4'-KINASE-RELATED"/>
    <property type="match status" value="1"/>
</dbReference>
<evidence type="ECO:0000256" key="1">
    <source>
        <dbReference type="ARBA" id="ARBA00022676"/>
    </source>
</evidence>
<dbReference type="EMBL" id="BMRB01000002">
    <property type="protein sequence ID" value="GGS34584.1"/>
    <property type="molecule type" value="Genomic_DNA"/>
</dbReference>
<sequence length="304" mass="31992">MILVLRALKLGDLLVAVPALRALRAHWPDQRVLYACQPWLAPVLRLTGSVDELVPVHGLEPLPERLRGVDVAVNMHGAGPTSTEILDALAPARRIGHAPGWPGPEWRDDLHERDRWCRLLTAHGIPADPAAYTLDHPGVASPAPGAVLVHPGAAYGSKRWPAERFAAVARALRADGHHVVVTGVESERPLAERVAAESGADCLAGHTPLDTLAALIADARLLVSGDTGVAHLATAYRTPSVVLFGPVGPEQWGPPATGPHVTLTAATARRGDPFADDPDPALLGVTVEEVVAAATGLLDHHRAA</sequence>
<keyword evidence="1" id="KW-0328">Glycosyltransferase</keyword>
<evidence type="ECO:0000313" key="3">
    <source>
        <dbReference type="EMBL" id="GGS34584.1"/>
    </source>
</evidence>
<dbReference type="SUPFAM" id="SSF53756">
    <property type="entry name" value="UDP-Glycosyltransferase/glycogen phosphorylase"/>
    <property type="match status" value="1"/>
</dbReference>
<accession>A0A918LDS7</accession>
<dbReference type="InterPro" id="IPR002201">
    <property type="entry name" value="Glyco_trans_9"/>
</dbReference>
<gene>
    <name evidence="3" type="ORF">GCM10010171_31300</name>
</gene>
<dbReference type="Gene3D" id="3.40.50.2000">
    <property type="entry name" value="Glycogen Phosphorylase B"/>
    <property type="match status" value="2"/>
</dbReference>
<dbReference type="RefSeq" id="WP_189211124.1">
    <property type="nucleotide sequence ID" value="NZ_BMRB01000002.1"/>
</dbReference>
<proteinExistence type="predicted"/>
<dbReference type="GO" id="GO:0009244">
    <property type="term" value="P:lipopolysaccharide core region biosynthetic process"/>
    <property type="evidence" value="ECO:0007669"/>
    <property type="project" value="TreeGrafter"/>
</dbReference>
<dbReference type="AlphaFoldDB" id="A0A918LDS7"/>
<dbReference type="Proteomes" id="UP000660680">
    <property type="component" value="Unassembled WGS sequence"/>
</dbReference>
<dbReference type="Pfam" id="PF01075">
    <property type="entry name" value="Glyco_transf_9"/>
    <property type="match status" value="1"/>
</dbReference>
<keyword evidence="2 3" id="KW-0808">Transferase</keyword>
<evidence type="ECO:0000256" key="2">
    <source>
        <dbReference type="ARBA" id="ARBA00022679"/>
    </source>
</evidence>
<keyword evidence="4" id="KW-1185">Reference proteome</keyword>
<reference evidence="3" key="2">
    <citation type="submission" date="2020-09" db="EMBL/GenBank/DDBJ databases">
        <authorList>
            <person name="Sun Q."/>
            <person name="Ohkuma M."/>
        </authorList>
    </citation>
    <scope>NUCLEOTIDE SEQUENCE</scope>
    <source>
        <strain evidence="3">JCM 3276</strain>
    </source>
</reference>
<name>A0A918LDS7_9PSEU</name>
<organism evidence="3 4">
    <name type="scientific">Actinokineospora fastidiosa</name>
    <dbReference type="NCBI Taxonomy" id="1816"/>
    <lineage>
        <taxon>Bacteria</taxon>
        <taxon>Bacillati</taxon>
        <taxon>Actinomycetota</taxon>
        <taxon>Actinomycetes</taxon>
        <taxon>Pseudonocardiales</taxon>
        <taxon>Pseudonocardiaceae</taxon>
        <taxon>Actinokineospora</taxon>
    </lineage>
</organism>
<dbReference type="GO" id="GO:0008713">
    <property type="term" value="F:ADP-heptose-lipopolysaccharide heptosyltransferase activity"/>
    <property type="evidence" value="ECO:0007669"/>
    <property type="project" value="TreeGrafter"/>
</dbReference>